<gene>
    <name evidence="2" type="primary">BQ5605_C011g06569</name>
    <name evidence="2" type="ORF">BQ5605_C011G06569</name>
</gene>
<sequence>MLKYTWAVTDVPRADAFADSRRLRLFDATDVILGARLDQSIQANKHRRPDSAEFRVGNQVYLSTKNLAFPPGQSRKFLARYIGPFTIVAAHPRFHASLLRPHFPNDDKRFPGRSFQQCVIEDAADPASDFAAIDVVLNNRFRNNRRSFLVRFVGRPDADDVWIDEAVLRLQAPSRLDEYIRRLDRQGRQLAGPTPRRRVNSGGG</sequence>
<dbReference type="Gene3D" id="2.40.50.40">
    <property type="match status" value="1"/>
</dbReference>
<dbReference type="PROSITE" id="PS50013">
    <property type="entry name" value="CHROMO_2"/>
    <property type="match status" value="1"/>
</dbReference>
<evidence type="ECO:0000313" key="3">
    <source>
        <dbReference type="Proteomes" id="UP000249464"/>
    </source>
</evidence>
<reference evidence="2 3" key="1">
    <citation type="submission" date="2016-11" db="EMBL/GenBank/DDBJ databases">
        <authorList>
            <person name="Jaros S."/>
            <person name="Januszkiewicz K."/>
            <person name="Wedrychowicz H."/>
        </authorList>
    </citation>
    <scope>NUCLEOTIDE SEQUENCE [LARGE SCALE GENOMIC DNA]</scope>
</reference>
<evidence type="ECO:0000259" key="1">
    <source>
        <dbReference type="PROSITE" id="PS50013"/>
    </source>
</evidence>
<dbReference type="InterPro" id="IPR000953">
    <property type="entry name" value="Chromo/chromo_shadow_dom"/>
</dbReference>
<proteinExistence type="predicted"/>
<dbReference type="AlphaFoldDB" id="A0A2X0NTC4"/>
<evidence type="ECO:0000313" key="2">
    <source>
        <dbReference type="EMBL" id="SGY12644.1"/>
    </source>
</evidence>
<dbReference type="GO" id="GO:0006338">
    <property type="term" value="P:chromatin remodeling"/>
    <property type="evidence" value="ECO:0007669"/>
    <property type="project" value="UniProtKB-ARBA"/>
</dbReference>
<accession>A0A2X0NTC4</accession>
<dbReference type="EMBL" id="FQNC01000011">
    <property type="protein sequence ID" value="SGY12644.1"/>
    <property type="molecule type" value="Genomic_DNA"/>
</dbReference>
<organism evidence="2 3">
    <name type="scientific">Microbotryum silenes-dioicae</name>
    <dbReference type="NCBI Taxonomy" id="796604"/>
    <lineage>
        <taxon>Eukaryota</taxon>
        <taxon>Fungi</taxon>
        <taxon>Dikarya</taxon>
        <taxon>Basidiomycota</taxon>
        <taxon>Pucciniomycotina</taxon>
        <taxon>Microbotryomycetes</taxon>
        <taxon>Microbotryales</taxon>
        <taxon>Microbotryaceae</taxon>
        <taxon>Microbotryum</taxon>
    </lineage>
</organism>
<dbReference type="SUPFAM" id="SSF54160">
    <property type="entry name" value="Chromo domain-like"/>
    <property type="match status" value="1"/>
</dbReference>
<feature type="domain" description="Chromo" evidence="1">
    <location>
        <begin position="131"/>
        <end position="182"/>
    </location>
</feature>
<protein>
    <submittedName>
        <fullName evidence="2">BQ5605_C011g06569 protein</fullName>
    </submittedName>
</protein>
<dbReference type="InterPro" id="IPR016197">
    <property type="entry name" value="Chromo-like_dom_sf"/>
</dbReference>
<keyword evidence="3" id="KW-1185">Reference proteome</keyword>
<name>A0A2X0NTC4_9BASI</name>
<dbReference type="Proteomes" id="UP000249464">
    <property type="component" value="Unassembled WGS sequence"/>
</dbReference>